<comment type="caution">
    <text evidence="1">The sequence shown here is derived from an EMBL/GenBank/DDBJ whole genome shotgun (WGS) entry which is preliminary data.</text>
</comment>
<proteinExistence type="predicted"/>
<name>A0A0A3XHN0_BRAJP</name>
<sequence>MSAVAEVLSTVAYHRDPRCSELPTCPVCADSMVAAEASAYISDHMISYLWTCDNCGYGFVTKHAVRQRIVCN</sequence>
<reference evidence="1 2" key="1">
    <citation type="submission" date="2014-09" db="EMBL/GenBank/DDBJ databases">
        <title>Draft genome of Bradyrhizobium japonicum Is-34.</title>
        <authorList>
            <person name="Tsurumaru H."/>
            <person name="Yamakawa T."/>
            <person name="Hashimoto S."/>
            <person name="Okizaki K."/>
            <person name="Kanesaki Y."/>
            <person name="Yoshikawa H."/>
            <person name="Yajima S."/>
        </authorList>
    </citation>
    <scope>NUCLEOTIDE SEQUENCE [LARGE SCALE GENOMIC DNA]</scope>
    <source>
        <strain evidence="1 2">Is-34</strain>
    </source>
</reference>
<dbReference type="AlphaFoldDB" id="A0A0A3XHN0"/>
<organism evidence="1 2">
    <name type="scientific">Bradyrhizobium japonicum</name>
    <dbReference type="NCBI Taxonomy" id="375"/>
    <lineage>
        <taxon>Bacteria</taxon>
        <taxon>Pseudomonadati</taxon>
        <taxon>Pseudomonadota</taxon>
        <taxon>Alphaproteobacteria</taxon>
        <taxon>Hyphomicrobiales</taxon>
        <taxon>Nitrobacteraceae</taxon>
        <taxon>Bradyrhizobium</taxon>
    </lineage>
</organism>
<gene>
    <name evidence="1" type="ORF">MA20_41175</name>
</gene>
<protein>
    <recommendedName>
        <fullName evidence="3">C2H2-type domain-containing protein</fullName>
    </recommendedName>
</protein>
<dbReference type="STRING" id="375.BKD09_RS26235"/>
<dbReference type="Proteomes" id="UP000030377">
    <property type="component" value="Unassembled WGS sequence"/>
</dbReference>
<evidence type="ECO:0000313" key="2">
    <source>
        <dbReference type="Proteomes" id="UP000030377"/>
    </source>
</evidence>
<dbReference type="eggNOG" id="ENOG5030FEV">
    <property type="taxonomic scope" value="Bacteria"/>
</dbReference>
<evidence type="ECO:0000313" key="1">
    <source>
        <dbReference type="EMBL" id="KGT73927.1"/>
    </source>
</evidence>
<dbReference type="RefSeq" id="WP_028156165.1">
    <property type="nucleotide sequence ID" value="NZ_CP081350.1"/>
</dbReference>
<accession>A0A0A3XHN0</accession>
<evidence type="ECO:0008006" key="3">
    <source>
        <dbReference type="Google" id="ProtNLM"/>
    </source>
</evidence>
<dbReference type="EMBL" id="JRPN01000039">
    <property type="protein sequence ID" value="KGT73927.1"/>
    <property type="molecule type" value="Genomic_DNA"/>
</dbReference>